<feature type="transmembrane region" description="Helical" evidence="4">
    <location>
        <begin position="43"/>
        <end position="61"/>
    </location>
</feature>
<keyword evidence="4" id="KW-1133">Transmembrane helix</keyword>
<gene>
    <name evidence="6" type="ORF">P3W55_26250</name>
</gene>
<evidence type="ECO:0000313" key="6">
    <source>
        <dbReference type="EMBL" id="MDF3845226.1"/>
    </source>
</evidence>
<dbReference type="SUPFAM" id="SSF50998">
    <property type="entry name" value="Quinoprotein alcohol dehydrogenase-like"/>
    <property type="match status" value="1"/>
</dbReference>
<dbReference type="InterPro" id="IPR011047">
    <property type="entry name" value="Quinoprotein_ADH-like_sf"/>
</dbReference>
<accession>A0AAW6PBE4</accession>
<organism evidence="6 7">
    <name type="scientific">Pseudomonas citronellolis</name>
    <dbReference type="NCBI Taxonomy" id="53408"/>
    <lineage>
        <taxon>Bacteria</taxon>
        <taxon>Pseudomonadati</taxon>
        <taxon>Pseudomonadota</taxon>
        <taxon>Gammaproteobacteria</taxon>
        <taxon>Pseudomonadales</taxon>
        <taxon>Pseudomonadaceae</taxon>
        <taxon>Pseudomonas</taxon>
    </lineage>
</organism>
<feature type="transmembrane region" description="Helical" evidence="4">
    <location>
        <begin position="68"/>
        <end position="90"/>
    </location>
</feature>
<evidence type="ECO:0000259" key="5">
    <source>
        <dbReference type="PROSITE" id="PS00866"/>
    </source>
</evidence>
<dbReference type="PANTHER" id="PTHR32303">
    <property type="entry name" value="QUINOPROTEIN ALCOHOL DEHYDROGENASE (CYTOCHROME C)"/>
    <property type="match status" value="1"/>
</dbReference>
<evidence type="ECO:0000313" key="7">
    <source>
        <dbReference type="Proteomes" id="UP001220662"/>
    </source>
</evidence>
<feature type="non-terminal residue" evidence="6">
    <location>
        <position position="268"/>
    </location>
</feature>
<evidence type="ECO:0000256" key="1">
    <source>
        <dbReference type="ARBA" id="ARBA00001931"/>
    </source>
</evidence>
<dbReference type="PROSITE" id="PS00866">
    <property type="entry name" value="CPSASE_1"/>
    <property type="match status" value="1"/>
</dbReference>
<name>A0AAW6PBE4_9PSED</name>
<dbReference type="Proteomes" id="UP001220662">
    <property type="component" value="Unassembled WGS sequence"/>
</dbReference>
<dbReference type="Gene3D" id="2.140.10.10">
    <property type="entry name" value="Quinoprotein alcohol dehydrogenase-like superfamily"/>
    <property type="match status" value="1"/>
</dbReference>
<keyword evidence="4" id="KW-0812">Transmembrane</keyword>
<dbReference type="GO" id="GO:0005524">
    <property type="term" value="F:ATP binding"/>
    <property type="evidence" value="ECO:0007669"/>
    <property type="project" value="InterPro"/>
</dbReference>
<proteinExistence type="inferred from homology"/>
<evidence type="ECO:0000256" key="4">
    <source>
        <dbReference type="SAM" id="Phobius"/>
    </source>
</evidence>
<feature type="transmembrane region" description="Helical" evidence="4">
    <location>
        <begin position="96"/>
        <end position="113"/>
    </location>
</feature>
<feature type="domain" description="Carbamoyl phosphate synthase ATP-binding" evidence="5">
    <location>
        <begin position="110"/>
        <end position="124"/>
    </location>
</feature>
<reference evidence="6" key="1">
    <citation type="submission" date="2023-03" db="EMBL/GenBank/DDBJ databases">
        <title>Draft assemblies of triclosan tolerant bacteria isolated from returned activated sludge.</title>
        <authorList>
            <person name="Van Hamelsveld S."/>
        </authorList>
    </citation>
    <scope>NUCLEOTIDE SEQUENCE</scope>
    <source>
        <strain evidence="6">GW210015_S63</strain>
    </source>
</reference>
<feature type="transmembrane region" description="Helical" evidence="4">
    <location>
        <begin position="12"/>
        <end position="31"/>
    </location>
</feature>
<dbReference type="Pfam" id="PF01011">
    <property type="entry name" value="PQQ"/>
    <property type="match status" value="1"/>
</dbReference>
<comment type="caution">
    <text evidence="6">The sequence shown here is derived from an EMBL/GenBank/DDBJ whole genome shotgun (WGS) entry which is preliminary data.</text>
</comment>
<dbReference type="PANTHER" id="PTHR32303:SF4">
    <property type="entry name" value="QUINOPROTEIN GLUCOSE DEHYDROGENASE"/>
    <property type="match status" value="1"/>
</dbReference>
<dbReference type="EMBL" id="JARJLR010000435">
    <property type="protein sequence ID" value="MDF3845226.1"/>
    <property type="molecule type" value="Genomic_DNA"/>
</dbReference>
<evidence type="ECO:0000256" key="3">
    <source>
        <dbReference type="ARBA" id="ARBA00023002"/>
    </source>
</evidence>
<keyword evidence="4" id="KW-0472">Membrane</keyword>
<dbReference type="InterPro" id="IPR005479">
    <property type="entry name" value="CPAse_ATP-bd"/>
</dbReference>
<dbReference type="AlphaFoldDB" id="A0AAW6PBE4"/>
<dbReference type="InterPro" id="IPR002372">
    <property type="entry name" value="PQQ_rpt_dom"/>
</dbReference>
<keyword evidence="3" id="KW-0560">Oxidoreductase</keyword>
<comment type="similarity">
    <text evidence="2">Belongs to the bacterial PQQ dehydrogenase family.</text>
</comment>
<feature type="transmembrane region" description="Helical" evidence="4">
    <location>
        <begin position="125"/>
        <end position="145"/>
    </location>
</feature>
<comment type="cofactor">
    <cofactor evidence="1">
        <name>pyrroloquinoline quinone</name>
        <dbReference type="ChEBI" id="CHEBI:58442"/>
    </cofactor>
</comment>
<sequence length="268" mass="27706">MRQAQRASGASTFILVGLGVVIALLGLALAAGGARLASLGGSWYFLIGGLAMALSGVLLALRKPAGAWLFAAFLAGTALWALADAGLAFWPLFSRLFMFGAIGLAVALVYPMLVRASGGVGGRGAYGVAAVLAVLLAVAAGNMFVAHPSVAPTGDGPGLTPVDPAHAQKDWAHYGNTEGGSRFAALDQINRGNVDKLKVAWTYHTGDVAESDGNGAEDQLTPLQVGDKVFICTPHNNLIALDADTGKQLWKNQINAQSKVWQRCRGLA</sequence>
<protein>
    <submittedName>
        <fullName evidence="6">Membrane-bound PQQ-dependent dehydrogenase, glucose/quinate/shikimate family</fullName>
    </submittedName>
</protein>
<dbReference type="GO" id="GO:0016491">
    <property type="term" value="F:oxidoreductase activity"/>
    <property type="evidence" value="ECO:0007669"/>
    <property type="project" value="UniProtKB-KW"/>
</dbReference>
<evidence type="ECO:0000256" key="2">
    <source>
        <dbReference type="ARBA" id="ARBA00008156"/>
    </source>
</evidence>